<dbReference type="PANTHER" id="PTHR33743:SF19">
    <property type="entry name" value="PROTEIN GOLVEN 6"/>
    <property type="match status" value="1"/>
</dbReference>
<dbReference type="InParanoid" id="A0A7J7DTU4"/>
<gene>
    <name evidence="3" type="ORF">HS088_TW04G01544</name>
</gene>
<accession>A0A7J7DTU4</accession>
<evidence type="ECO:0000256" key="2">
    <source>
        <dbReference type="SAM" id="SignalP"/>
    </source>
</evidence>
<dbReference type="PANTHER" id="PTHR33743">
    <property type="entry name" value="PROTEIN GOLVEN 6-RELATED"/>
    <property type="match status" value="1"/>
</dbReference>
<dbReference type="EMBL" id="JAAARO010000004">
    <property type="protein sequence ID" value="KAF5749574.1"/>
    <property type="molecule type" value="Genomic_DNA"/>
</dbReference>
<proteinExistence type="predicted"/>
<feature type="region of interest" description="Disordered" evidence="1">
    <location>
        <begin position="71"/>
        <end position="98"/>
    </location>
</feature>
<dbReference type="Proteomes" id="UP000593562">
    <property type="component" value="Unassembled WGS sequence"/>
</dbReference>
<feature type="compositionally biased region" description="Low complexity" evidence="1">
    <location>
        <begin position="71"/>
        <end position="88"/>
    </location>
</feature>
<feature type="signal peptide" evidence="2">
    <location>
        <begin position="1"/>
        <end position="21"/>
    </location>
</feature>
<evidence type="ECO:0000256" key="1">
    <source>
        <dbReference type="SAM" id="MobiDB-lite"/>
    </source>
</evidence>
<reference evidence="3 4" key="1">
    <citation type="journal article" date="2020" name="Nat. Commun.">
        <title>Genome of Tripterygium wilfordii and identification of cytochrome P450 involved in triptolide biosynthesis.</title>
        <authorList>
            <person name="Tu L."/>
            <person name="Su P."/>
            <person name="Zhang Z."/>
            <person name="Gao L."/>
            <person name="Wang J."/>
            <person name="Hu T."/>
            <person name="Zhou J."/>
            <person name="Zhang Y."/>
            <person name="Zhao Y."/>
            <person name="Liu Y."/>
            <person name="Song Y."/>
            <person name="Tong Y."/>
            <person name="Lu Y."/>
            <person name="Yang J."/>
            <person name="Xu C."/>
            <person name="Jia M."/>
            <person name="Peters R.J."/>
            <person name="Huang L."/>
            <person name="Gao W."/>
        </authorList>
    </citation>
    <scope>NUCLEOTIDE SEQUENCE [LARGE SCALE GENOMIC DNA]</scope>
    <source>
        <strain evidence="4">cv. XIE 37</strain>
        <tissue evidence="3">Leaf</tissue>
    </source>
</reference>
<dbReference type="Pfam" id="PF21529">
    <property type="entry name" value="GLV1-2"/>
    <property type="match status" value="1"/>
</dbReference>
<evidence type="ECO:0000313" key="4">
    <source>
        <dbReference type="Proteomes" id="UP000593562"/>
    </source>
</evidence>
<dbReference type="OrthoDB" id="1903945at2759"/>
<name>A0A7J7DTU4_TRIWF</name>
<evidence type="ECO:0000313" key="3">
    <source>
        <dbReference type="EMBL" id="KAF5749574.1"/>
    </source>
</evidence>
<organism evidence="3 4">
    <name type="scientific">Tripterygium wilfordii</name>
    <name type="common">Thunder God vine</name>
    <dbReference type="NCBI Taxonomy" id="458696"/>
    <lineage>
        <taxon>Eukaryota</taxon>
        <taxon>Viridiplantae</taxon>
        <taxon>Streptophyta</taxon>
        <taxon>Embryophyta</taxon>
        <taxon>Tracheophyta</taxon>
        <taxon>Spermatophyta</taxon>
        <taxon>Magnoliopsida</taxon>
        <taxon>eudicotyledons</taxon>
        <taxon>Gunneridae</taxon>
        <taxon>Pentapetalae</taxon>
        <taxon>rosids</taxon>
        <taxon>fabids</taxon>
        <taxon>Celastrales</taxon>
        <taxon>Celastraceae</taxon>
        <taxon>Tripterygium</taxon>
    </lineage>
</organism>
<feature type="chain" id="PRO_5029806385" evidence="2">
    <location>
        <begin position="22"/>
        <end position="148"/>
    </location>
</feature>
<protein>
    <submittedName>
        <fullName evidence="3">Uncharacterized protein</fullName>
    </submittedName>
</protein>
<keyword evidence="2" id="KW-0732">Signal</keyword>
<comment type="caution">
    <text evidence="3">The sequence shown here is derived from an EMBL/GenBank/DDBJ whole genome shotgun (WGS) entry which is preliminary data.</text>
</comment>
<keyword evidence="4" id="KW-1185">Reference proteome</keyword>
<dbReference type="InterPro" id="IPR049306">
    <property type="entry name" value="GLV1-2"/>
</dbReference>
<dbReference type="AlphaFoldDB" id="A0A7J7DTU4"/>
<sequence length="148" mass="16284">MRISLVFFLLLWSHILHGAQGIRLDKGFLPIRNKQIQEEKKSTSIKSSTVNVGALAEDLVLCKGGHCTGKSSKLSTTTTVSTTNTFSKDGGNEANSLKSIVKGKSGNHEEVDENLKAKSPDHQRHYVDIADINEMDYSPVTRKPPIHN</sequence>